<gene>
    <name evidence="2" type="ORF">P4R38_19225</name>
</gene>
<evidence type="ECO:0000259" key="1">
    <source>
        <dbReference type="Pfam" id="PF07110"/>
    </source>
</evidence>
<protein>
    <submittedName>
        <fullName evidence="2">EthD family reductase</fullName>
    </submittedName>
</protein>
<organism evidence="2 3">
    <name type="scientific">Luteipulveratus flavus</name>
    <dbReference type="NCBI Taxonomy" id="3031728"/>
    <lineage>
        <taxon>Bacteria</taxon>
        <taxon>Bacillati</taxon>
        <taxon>Actinomycetota</taxon>
        <taxon>Actinomycetes</taxon>
        <taxon>Micrococcales</taxon>
        <taxon>Dermacoccaceae</taxon>
        <taxon>Luteipulveratus</taxon>
    </lineage>
</organism>
<reference evidence="2 3" key="1">
    <citation type="submission" date="2023-03" db="EMBL/GenBank/DDBJ databases">
        <title>YIM 133296 draft genome.</title>
        <authorList>
            <person name="Xiong L."/>
        </authorList>
    </citation>
    <scope>NUCLEOTIDE SEQUENCE [LARGE SCALE GENOMIC DNA]</scope>
    <source>
        <strain evidence="2 3">YIM 133296</strain>
    </source>
</reference>
<keyword evidence="3" id="KW-1185">Reference proteome</keyword>
<dbReference type="Proteomes" id="UP001528912">
    <property type="component" value="Unassembled WGS sequence"/>
</dbReference>
<name>A0ABT6CDA5_9MICO</name>
<dbReference type="RefSeq" id="WP_277193583.1">
    <property type="nucleotide sequence ID" value="NZ_JAROAV010000055.1"/>
</dbReference>
<dbReference type="NCBIfam" id="TIGR02118">
    <property type="entry name" value="EthD family reductase"/>
    <property type="match status" value="1"/>
</dbReference>
<dbReference type="EMBL" id="JAROAV010000055">
    <property type="protein sequence ID" value="MDF8266387.1"/>
    <property type="molecule type" value="Genomic_DNA"/>
</dbReference>
<sequence length="104" mass="11809">MIKVSIMYPTTPEARFDHDYYRDRHMPLVGELLGPACLRWTIDKGVSGRQPDIDPPYVAMCHIYSESVESFQEGFGPNVKQIMNDVGNYTDISPVMQISEVVVD</sequence>
<evidence type="ECO:0000313" key="2">
    <source>
        <dbReference type="EMBL" id="MDF8266387.1"/>
    </source>
</evidence>
<proteinExistence type="predicted"/>
<dbReference type="PANTHER" id="PTHR40260">
    <property type="entry name" value="BLR8190 PROTEIN"/>
    <property type="match status" value="1"/>
</dbReference>
<dbReference type="SUPFAM" id="SSF54909">
    <property type="entry name" value="Dimeric alpha+beta barrel"/>
    <property type="match status" value="1"/>
</dbReference>
<dbReference type="InterPro" id="IPR009799">
    <property type="entry name" value="EthD_dom"/>
</dbReference>
<dbReference type="Pfam" id="PF07110">
    <property type="entry name" value="EthD"/>
    <property type="match status" value="1"/>
</dbReference>
<evidence type="ECO:0000313" key="3">
    <source>
        <dbReference type="Proteomes" id="UP001528912"/>
    </source>
</evidence>
<dbReference type="InterPro" id="IPR011008">
    <property type="entry name" value="Dimeric_a/b-barrel"/>
</dbReference>
<feature type="domain" description="EthD" evidence="1">
    <location>
        <begin position="17"/>
        <end position="92"/>
    </location>
</feature>
<accession>A0ABT6CDA5</accession>
<comment type="caution">
    <text evidence="2">The sequence shown here is derived from an EMBL/GenBank/DDBJ whole genome shotgun (WGS) entry which is preliminary data.</text>
</comment>
<dbReference type="PANTHER" id="PTHR40260:SF2">
    <property type="entry name" value="BLR8190 PROTEIN"/>
    <property type="match status" value="1"/>
</dbReference>
<dbReference type="Gene3D" id="3.30.70.100">
    <property type="match status" value="1"/>
</dbReference>